<keyword evidence="5" id="KW-0677">Repeat</keyword>
<dbReference type="GO" id="GO:0043041">
    <property type="term" value="P:amino acid activation for nonribosomal peptide biosynthetic process"/>
    <property type="evidence" value="ECO:0007669"/>
    <property type="project" value="TreeGrafter"/>
</dbReference>
<evidence type="ECO:0000256" key="5">
    <source>
        <dbReference type="ARBA" id="ARBA00022737"/>
    </source>
</evidence>
<comment type="similarity">
    <text evidence="2">Belongs to the ATP-dependent AMP-binding enzyme family.</text>
</comment>
<dbReference type="InterPro" id="IPR020802">
    <property type="entry name" value="TesA-like"/>
</dbReference>
<dbReference type="InterPro" id="IPR010060">
    <property type="entry name" value="NRPS_synth"/>
</dbReference>
<reference evidence="8 9" key="1">
    <citation type="submission" date="2020-08" db="EMBL/GenBank/DDBJ databases">
        <title>Sequencing the genomes of 1000 actinobacteria strains.</title>
        <authorList>
            <person name="Klenk H.-P."/>
        </authorList>
    </citation>
    <scope>NUCLEOTIDE SEQUENCE [LARGE SCALE GENOMIC DNA]</scope>
    <source>
        <strain evidence="8 9">DSM 45582</strain>
    </source>
</reference>
<dbReference type="InterPro" id="IPR045851">
    <property type="entry name" value="AMP-bd_C_sf"/>
</dbReference>
<dbReference type="Gene3D" id="3.40.50.980">
    <property type="match status" value="2"/>
</dbReference>
<dbReference type="CDD" id="cd19540">
    <property type="entry name" value="LCL_NRPS-like"/>
    <property type="match status" value="1"/>
</dbReference>
<dbReference type="SMART" id="SM00823">
    <property type="entry name" value="PKS_PP"/>
    <property type="match status" value="3"/>
</dbReference>
<comment type="cofactor">
    <cofactor evidence="1">
        <name>pantetheine 4'-phosphate</name>
        <dbReference type="ChEBI" id="CHEBI:47942"/>
    </cofactor>
</comment>
<dbReference type="InterPro" id="IPR001031">
    <property type="entry name" value="Thioesterase"/>
</dbReference>
<dbReference type="InterPro" id="IPR000873">
    <property type="entry name" value="AMP-dep_synth/lig_dom"/>
</dbReference>
<dbReference type="NCBIfam" id="TIGR01720">
    <property type="entry name" value="NRPS-para261"/>
    <property type="match status" value="1"/>
</dbReference>
<dbReference type="GO" id="GO:0072330">
    <property type="term" value="P:monocarboxylic acid biosynthetic process"/>
    <property type="evidence" value="ECO:0007669"/>
    <property type="project" value="UniProtKB-ARBA"/>
</dbReference>
<keyword evidence="3" id="KW-0596">Phosphopantetheine</keyword>
<evidence type="ECO:0000313" key="8">
    <source>
        <dbReference type="EMBL" id="MBB5067241.1"/>
    </source>
</evidence>
<dbReference type="FunFam" id="3.30.300.30:FF:000010">
    <property type="entry name" value="Enterobactin synthetase component F"/>
    <property type="match status" value="3"/>
</dbReference>
<dbReference type="Pfam" id="PF00975">
    <property type="entry name" value="Thioesterase"/>
    <property type="match status" value="1"/>
</dbReference>
<dbReference type="PROSITE" id="PS00455">
    <property type="entry name" value="AMP_BINDING"/>
    <property type="match status" value="3"/>
</dbReference>
<dbReference type="RefSeq" id="WP_184476640.1">
    <property type="nucleotide sequence ID" value="NZ_JACHIV010000001.1"/>
</dbReference>
<gene>
    <name evidence="8" type="ORF">BJ969_000329</name>
</gene>
<dbReference type="GO" id="GO:0003824">
    <property type="term" value="F:catalytic activity"/>
    <property type="evidence" value="ECO:0007669"/>
    <property type="project" value="InterPro"/>
</dbReference>
<dbReference type="GO" id="GO:0008610">
    <property type="term" value="P:lipid biosynthetic process"/>
    <property type="evidence" value="ECO:0007669"/>
    <property type="project" value="UniProtKB-ARBA"/>
</dbReference>
<dbReference type="FunFam" id="3.40.50.12780:FF:000012">
    <property type="entry name" value="Non-ribosomal peptide synthetase"/>
    <property type="match status" value="1"/>
</dbReference>
<dbReference type="Proteomes" id="UP000580474">
    <property type="component" value="Unassembled WGS sequence"/>
</dbReference>
<dbReference type="CDD" id="cd19543">
    <property type="entry name" value="DCL_NRPS"/>
    <property type="match status" value="1"/>
</dbReference>
<feature type="domain" description="Carrier" evidence="7">
    <location>
        <begin position="2511"/>
        <end position="2586"/>
    </location>
</feature>
<dbReference type="GO" id="GO:0044550">
    <property type="term" value="P:secondary metabolite biosynthetic process"/>
    <property type="evidence" value="ECO:0007669"/>
    <property type="project" value="UniProtKB-ARBA"/>
</dbReference>
<dbReference type="Gene3D" id="1.10.1200.10">
    <property type="entry name" value="ACP-like"/>
    <property type="match status" value="2"/>
</dbReference>
<dbReference type="EMBL" id="JACHIV010000001">
    <property type="protein sequence ID" value="MBB5067241.1"/>
    <property type="molecule type" value="Genomic_DNA"/>
</dbReference>
<dbReference type="NCBIfam" id="NF003417">
    <property type="entry name" value="PRK04813.1"/>
    <property type="match status" value="3"/>
</dbReference>
<name>A0A840N8S8_9PSEU</name>
<dbReference type="InterPro" id="IPR009081">
    <property type="entry name" value="PP-bd_ACP"/>
</dbReference>
<dbReference type="CDD" id="cd05930">
    <property type="entry name" value="A_NRPS"/>
    <property type="match status" value="2"/>
</dbReference>
<evidence type="ECO:0000256" key="1">
    <source>
        <dbReference type="ARBA" id="ARBA00001957"/>
    </source>
</evidence>
<dbReference type="Pfam" id="PF00501">
    <property type="entry name" value="AMP-binding"/>
    <property type="match status" value="3"/>
</dbReference>
<dbReference type="FunFam" id="1.10.1200.10:FF:000016">
    <property type="entry name" value="Non-ribosomal peptide synthase"/>
    <property type="match status" value="1"/>
</dbReference>
<dbReference type="InterPro" id="IPR042099">
    <property type="entry name" value="ANL_N_sf"/>
</dbReference>
<evidence type="ECO:0000256" key="4">
    <source>
        <dbReference type="ARBA" id="ARBA00022553"/>
    </source>
</evidence>
<dbReference type="InterPro" id="IPR001242">
    <property type="entry name" value="Condensation_dom"/>
</dbReference>
<keyword evidence="9" id="KW-1185">Reference proteome</keyword>
<dbReference type="SMART" id="SM00824">
    <property type="entry name" value="PKS_TE"/>
    <property type="match status" value="1"/>
</dbReference>
<dbReference type="InterPro" id="IPR029058">
    <property type="entry name" value="AB_hydrolase_fold"/>
</dbReference>
<dbReference type="Gene3D" id="2.30.38.10">
    <property type="entry name" value="Luciferase, Domain 3"/>
    <property type="match status" value="1"/>
</dbReference>
<dbReference type="PROSITE" id="PS00012">
    <property type="entry name" value="PHOSPHOPANTETHEINE"/>
    <property type="match status" value="3"/>
</dbReference>
<dbReference type="PANTHER" id="PTHR45527:SF1">
    <property type="entry name" value="FATTY ACID SYNTHASE"/>
    <property type="match status" value="1"/>
</dbReference>
<dbReference type="Gene3D" id="3.30.559.10">
    <property type="entry name" value="Chloramphenicol acetyltransferase-like domain"/>
    <property type="match status" value="4"/>
</dbReference>
<dbReference type="Pfam" id="PF13193">
    <property type="entry name" value="AMP-binding_C"/>
    <property type="match status" value="2"/>
</dbReference>
<dbReference type="FunFam" id="1.10.1200.10:FF:000005">
    <property type="entry name" value="Nonribosomal peptide synthetase 1"/>
    <property type="match status" value="1"/>
</dbReference>
<dbReference type="NCBIfam" id="TIGR01733">
    <property type="entry name" value="AA-adenyl-dom"/>
    <property type="match status" value="3"/>
</dbReference>
<dbReference type="InterPro" id="IPR020806">
    <property type="entry name" value="PKS_PP-bd"/>
</dbReference>
<dbReference type="Gene3D" id="3.30.559.30">
    <property type="entry name" value="Nonribosomal peptide synthetase, condensation domain"/>
    <property type="match status" value="4"/>
</dbReference>
<dbReference type="Gene3D" id="3.40.50.12780">
    <property type="entry name" value="N-terminal domain of ligase-like"/>
    <property type="match status" value="2"/>
</dbReference>
<organism evidence="8 9">
    <name type="scientific">Saccharopolyspora gloriosae</name>
    <dbReference type="NCBI Taxonomy" id="455344"/>
    <lineage>
        <taxon>Bacteria</taxon>
        <taxon>Bacillati</taxon>
        <taxon>Actinomycetota</taxon>
        <taxon>Actinomycetes</taxon>
        <taxon>Pseudonocardiales</taxon>
        <taxon>Pseudonocardiaceae</taxon>
        <taxon>Saccharopolyspora</taxon>
    </lineage>
</organism>
<evidence type="ECO:0000259" key="7">
    <source>
        <dbReference type="PROSITE" id="PS50075"/>
    </source>
</evidence>
<accession>A0A840N8S8</accession>
<evidence type="ECO:0000313" key="9">
    <source>
        <dbReference type="Proteomes" id="UP000580474"/>
    </source>
</evidence>
<dbReference type="InterPro" id="IPR020845">
    <property type="entry name" value="AMP-binding_CS"/>
</dbReference>
<dbReference type="Gene3D" id="3.30.300.30">
    <property type="match status" value="3"/>
</dbReference>
<protein>
    <submittedName>
        <fullName evidence="8">Amino acid adenylation domain-containing protein/non-ribosomal peptide synthase protein (TIGR01720 family)</fullName>
    </submittedName>
</protein>
<dbReference type="Gene3D" id="3.40.50.1820">
    <property type="entry name" value="alpha/beta hydrolase"/>
    <property type="match status" value="1"/>
</dbReference>
<dbReference type="Pfam" id="PF00668">
    <property type="entry name" value="Condensation"/>
    <property type="match status" value="4"/>
</dbReference>
<dbReference type="Pfam" id="PF00550">
    <property type="entry name" value="PP-binding"/>
    <property type="match status" value="3"/>
</dbReference>
<dbReference type="InterPro" id="IPR010071">
    <property type="entry name" value="AA_adenyl_dom"/>
</dbReference>
<dbReference type="FunFam" id="2.30.38.10:FF:000001">
    <property type="entry name" value="Non-ribosomal peptide synthetase PvdI"/>
    <property type="match status" value="3"/>
</dbReference>
<dbReference type="InterPro" id="IPR006162">
    <property type="entry name" value="Ppantetheine_attach_site"/>
</dbReference>
<dbReference type="PANTHER" id="PTHR45527">
    <property type="entry name" value="NONRIBOSOMAL PEPTIDE SYNTHETASE"/>
    <property type="match status" value="1"/>
</dbReference>
<dbReference type="GO" id="GO:0031177">
    <property type="term" value="F:phosphopantetheine binding"/>
    <property type="evidence" value="ECO:0007669"/>
    <property type="project" value="InterPro"/>
</dbReference>
<dbReference type="SUPFAM" id="SSF52777">
    <property type="entry name" value="CoA-dependent acyltransferases"/>
    <property type="match status" value="8"/>
</dbReference>
<dbReference type="InterPro" id="IPR036736">
    <property type="entry name" value="ACP-like_sf"/>
</dbReference>
<evidence type="ECO:0000256" key="6">
    <source>
        <dbReference type="ARBA" id="ARBA00023194"/>
    </source>
</evidence>
<dbReference type="GO" id="GO:0017000">
    <property type="term" value="P:antibiotic biosynthetic process"/>
    <property type="evidence" value="ECO:0007669"/>
    <property type="project" value="UniProtKB-KW"/>
</dbReference>
<dbReference type="SUPFAM" id="SSF56801">
    <property type="entry name" value="Acetyl-CoA synthetase-like"/>
    <property type="match status" value="3"/>
</dbReference>
<dbReference type="InterPro" id="IPR023213">
    <property type="entry name" value="CAT-like_dom_sf"/>
</dbReference>
<proteinExistence type="inferred from homology"/>
<sequence length="3940" mass="420629">MTAVETPSLPLSAGQRDIWFDEVAAASAAGDSGGSDSGGSAACNSGGSAAYNTAGYLDISGPLDVELFTRAVAGLVAEAECMRCRFTEVDGEPRQCVEPLPEPPLQLRDFSGETDPAAAARDWITAELGRPFALTEFPLFRLALVRVGPDRVFFSMCIHHLLCDGFSQVVFWRRLGELYDALRTGESAVDGALPPLRELIDAEASYAVSGQAGRDREFWAKRFPRTLDLVTLSRTDAAPAQRFHRATEVVGHRVLERVRAAAREAKVTVPTVLLAAFGLYTQRMTGGPDVLLSMPVTARVNRRMRAIPGMVNNYVPLRLRVHPEMSRAELLKQLSGELAGAIKHQRHRVSRIRQGMGLASDDNRPFGPFVNVLPQETRPSLGDCEVVVHNLSTGLVDDVEVTVVDAPDGGVEVHLSANRARYSEQETREHSARFCAFLRRFAELDPGGRLAQLELVGEHERQRLLRAGTGPDGPVDPVDVVVRVRERAARTPDAVAVADDAGEVSYAELVARASAVSRRVPSGVVGVLAAPGTGFVTAVLGVLGSGAAFLPLDVHAPAGRTAGLIADAGCACLITDAAHRELAAEVAGSADVLVLDGAADAELLPVAGADDDLGYVIFTSGSTGRPKGAMVHRRGMTNHLLAKVEDLSLVEGDVLVHNAPVTFDIAVWQMLAGLLTGARVRVVRRDVAADPDSLFPLTAAESVTVLEVVPSLLRAALDGWDAGLAVPALSALRLLVVTGEPLPPDLCTRWFARFPGIPLVNAYGPTECSDDVTHGRFAAGEQEFGVRVPIGRPVRRTSLYVLGDQLRPVPEGVPGELYVGGTGVGRGYLGDPAKTALAFLPDPFAADGSRMYRTGDRVVLRPDGQLEFLERRDFQVKIRGHRIELGEIEVALRQVEGVADAAVAVVPDQAGHKRLVAHLVPTEPGTPLDTARVRADLGAALPSYMVPAVAMTLDRLPLTGNGKVDRTALPKPELTAASATRSRTPQEEVLCTVLAEVLGLPSVDVDDNFFAIGGDSISSIQVVSRARGAGLALTPREIFRCKTVAELAKVVQPIGARALPSAADGVGAVELTPIAEQLREDAGTRTEQVREFSQHVVLALPDGVTADSLVPALQAVLDHHDALRLVLHVPAEGFWALETAPAGSVDAAELLRTADAAGDADAECARLVREARAELAPQDGKVLRGVLVRTGAGRRDRLVLVVHHLAVDGVSWRVLVPDLAAAWRAVDSGVPVELGAVGTSLRRWAQVLGEQARSTARMRELPVWTEQLRDCGPLGERPLDPARDVRGTARSLRVELSAETTGALLTEVPAAFHAEINPVLLTGLAIALADRRHRRGLAGTASRIELEGHGRTGLSEDLDPSRTVGWFASAFPVRLDPGELDAAEVFAGGPAIAEAFKPVKEQLRALPDDGLGYGLLRYVNPQTRAALAAAGRPEIGFNYLGRFGVDEEAEWSFTGGGEAVGVGEHPDMPLRYAVEFASLTEDRADGPHLVVDCTWAGELLSEQDARELIEGWLRALEALARHAATPGAGGRTPSDFPLLSLPQQEITGLERELGPIEDLLPPTPLQKGLLLQAERDQDGLDVYTLQVTVDLEGPLDTDAVRAAGQALLRRHPALRSGFRHLRSGEPVQVVLPEVELPWQETDLSHLPADERAAELERLTEQEWARRFDLARPPLVRLGVVRTEPDRFRLMWTVHHVVLDGWSNPIFGRELFELTANGGDAGALPEVARYSGYLEWLARQDVEAAREAWRAALGTADEPTLLAPGAAGHAPELPEALVVDLPDGLTGRLDEFARAHRLTPNTVVQGVWAILLGQLTGRRDVVFGAVHSGRPAELPGVEAVLGSFLTTLPVRVDATPGRPVAALLAELQEQQFALDPHRHLGLPEVQRTAGTSAALFDTVLSFHNYPMSDARELSGIVPGVRALGGVARVVAEYPLALGVYPGEPMRLEAQFQPALLDAATAAGIVDRFVRLLRAVLAEPDVRVGALESLTPQQRLEVERFGGTITEAPRAVAPDLLAEQARARPEHEAVVFGADSRSYGELAGRANRLARWLIARGAEPEGLVALVLPRSHLMVEAVAGVLASGAAYLPVDPKLPAERIEHMLADARPALVLGTGGTLAGLSDVDVPVVALDGVRDELAAFDDAPVTDAERARPLLPEHPAYVIYTSGSTGRPKGVVVPHGSLCAMIASHGERFGLDRDSRMLLFASFSFDASVWEIGLALLRGGTLVLTDDETRMPGEPLVDLISAAGITHLGIPPVVAASLPAGSALPAGLTVVVAGEACSAEVVARWADRVRLFNGYGPTEAVVGATISGPLSGDQRPPIGEPTTAHQVHVLDAALRPVPVGAVGEIYLSGGLARGYLDRPGLTAERFVADPFRDGGERMYRTGDLGRWRPDGQLDYAGRSDDQVQLRGFRIELGEVESVLGAHPEVEQAVVVVREDDSGDKRLIGYAVTAGGDGVLPRGLREHLADSLPDYMVPAALVALGSFPLTSQGKVDRAALPEPESAPQAGRAPRTPVEEILCHVFADVLGVPQVSIDDDFFAAGGHSLLATRVVGRARSALNVELPIKDLFEARTVAALAERVGGAERARRSLEPADRSGRLPLSYAQRRLWFLNRLEAASTGTYTVPLALRLTGELDVAAMRAALGDLVDRHESLRTVIPDDDGLPHQRVLPAAVARPDLPVRDLDEAELGARLTAEADRGFDLSAEAPLRAQVFRLDAREHVLLLVLHHTAFDGWSIAPLTRDLTSAYRARCAGKAPRWTPLPVQYTDYAVWQRDVLGAPDDPDSALARQLEHWTRALAGLPEELALPTDFPRPAVGGNHGDEVEFVVEPELYGGLLAVARETGVTAFMVFQAALAVLLTKLGAGTDIPVGSPIAGRTDEATDDLVGFFVNTIVLRTDTSGDPEFGELLHRVREADLGAYAHQEVPFEQVVEALNPRRSLSRHPLFQVMLVLQNDQDEPAALPGLDARVQPVVSPRAKFDLTVQLDELHAGGAPDRVRGALEYSTDLFRRETVAALAQRFLRVLAAIAEDPYRRLSELDVLLPGEEAELRGTGTGAVVADAADGVVERVRERAARTPDAIAVADDTGEVSYAALVARASALSRRLPGAGPVGVLAAPGAGFVTSVLGVLGAGGAFVPLDVHAPRPRLAALLTDSGARHVVADAAHAELAGEVVADSGTAVEVVVLDGVEDAELAPPLGSDPDLGYVIFTSGSTGRPKGAMVHRRGMVNHLLAKVEDLALVEGDVLVHNAPVTFDIAVWQMLAGLLTGARIRVVPREVAANPDALFALIGSDGVSVLEVVPTLLRAALDSWDTGTAPDLAGLRWLVVTGEALPPDLCARWFARFPEIPLLNAYGPTECSDDVTHAVLTASDVIGGSRAPIGRPVRNTRLHVLDDHLRPVPAGIVGELYVGGTGVGRGYLDDPAKTAQTFLPDPFAADGSRMYRTGDRVLQRPDGQLEFLERRDFQVKIRGHRIELGEIEVALRDLDRVGDAVVDVVVDPGGHKRLVGYLVAADADGVEVEQVRDRLARVLPEYMVPSAWAVLAAMPTTAHGKVDRAALPAPEITGEARGREPSGPVEEALCGILADVLGLPGVGAEENFFAVGGDSITSIQVVSRARAAGIPLVVADLFVHQNVAALALIARQREQEAGEDAVEAMGRVFDEVRDTEGTDPFGTVLAMRPDRPLTPVFCLHSGVGFSLPYVGLTAHLGDRPIYGLQAPGITELAEIPETLPELAADYARRIRDIHPDGPYHLLGWSFGGVLAHEIAVRLQADGAEVGVVADLDAYPPEPDEGDDDEQAMLGWVWELIGHERAELTGDRLTDDRIADTLEQDGNPLAEMGRDRVLAMLRVMRAHSRMSVRHRPGVLRGSMLLFTATGGLSEQEIEAKALRWAPHVDGAVRAHRIDCGHDDMMDAEPLARIGVVVAAELDRVDRSQSGGERS</sequence>
<feature type="domain" description="Carrier" evidence="7">
    <location>
        <begin position="3571"/>
        <end position="3645"/>
    </location>
</feature>
<keyword evidence="6" id="KW-0045">Antibiotic biosynthesis</keyword>
<keyword evidence="4" id="KW-0597">Phosphoprotein</keyword>
<dbReference type="SUPFAM" id="SSF47336">
    <property type="entry name" value="ACP-like"/>
    <property type="match status" value="3"/>
</dbReference>
<dbReference type="GO" id="GO:0005829">
    <property type="term" value="C:cytosol"/>
    <property type="evidence" value="ECO:0007669"/>
    <property type="project" value="TreeGrafter"/>
</dbReference>
<evidence type="ECO:0000256" key="2">
    <source>
        <dbReference type="ARBA" id="ARBA00006432"/>
    </source>
</evidence>
<evidence type="ECO:0000256" key="3">
    <source>
        <dbReference type="ARBA" id="ARBA00022450"/>
    </source>
</evidence>
<dbReference type="PROSITE" id="PS50075">
    <property type="entry name" value="CARRIER"/>
    <property type="match status" value="3"/>
</dbReference>
<feature type="domain" description="Carrier" evidence="7">
    <location>
        <begin position="981"/>
        <end position="1055"/>
    </location>
</feature>
<dbReference type="InterPro" id="IPR025110">
    <property type="entry name" value="AMP-bd_C"/>
</dbReference>
<comment type="caution">
    <text evidence="8">The sequence shown here is derived from an EMBL/GenBank/DDBJ whole genome shotgun (WGS) entry which is preliminary data.</text>
</comment>
<dbReference type="SUPFAM" id="SSF53474">
    <property type="entry name" value="alpha/beta-Hydrolases"/>
    <property type="match status" value="1"/>
</dbReference>